<feature type="non-terminal residue" evidence="1">
    <location>
        <position position="1"/>
    </location>
</feature>
<proteinExistence type="predicted"/>
<organism evidence="1 2">
    <name type="scientific">Choristoneura fumiferana</name>
    <name type="common">Spruce budworm moth</name>
    <name type="synonym">Archips fumiferana</name>
    <dbReference type="NCBI Taxonomy" id="7141"/>
    <lineage>
        <taxon>Eukaryota</taxon>
        <taxon>Metazoa</taxon>
        <taxon>Ecdysozoa</taxon>
        <taxon>Arthropoda</taxon>
        <taxon>Hexapoda</taxon>
        <taxon>Insecta</taxon>
        <taxon>Pterygota</taxon>
        <taxon>Neoptera</taxon>
        <taxon>Endopterygota</taxon>
        <taxon>Lepidoptera</taxon>
        <taxon>Glossata</taxon>
        <taxon>Ditrysia</taxon>
        <taxon>Tortricoidea</taxon>
        <taxon>Tortricidae</taxon>
        <taxon>Tortricinae</taxon>
        <taxon>Choristoneura</taxon>
    </lineage>
</organism>
<protein>
    <submittedName>
        <fullName evidence="1">Uncharacterized protein</fullName>
    </submittedName>
</protein>
<dbReference type="Proteomes" id="UP001064048">
    <property type="component" value="Chromosome 21"/>
</dbReference>
<sequence length="187" mass="20598">YVLSSGALGNLAVLMALARGRRRRSRVDLLMTHLAVADVCVTCGVIPLEGRRRRTRVDLLMTHLAVADVCVTCGVIPLESLVFSVKQHPVVPGFSQCVSFDAFSSPQQEVAYNVFCLSAMYFLPLAIITACYLCIFCEIRRNSREIDGAAVRDGRLQLLHEPAGVRLLLPGPPRCCQETLQTRLLRG</sequence>
<dbReference type="EMBL" id="CM046121">
    <property type="protein sequence ID" value="KAI8433968.1"/>
    <property type="molecule type" value="Genomic_DNA"/>
</dbReference>
<keyword evidence="2" id="KW-1185">Reference proteome</keyword>
<reference evidence="1 2" key="1">
    <citation type="journal article" date="2022" name="Genome Biol. Evol.">
        <title>The Spruce Budworm Genome: Reconstructing the Evolutionary History of Antifreeze Proteins.</title>
        <authorList>
            <person name="Beliveau C."/>
            <person name="Gagne P."/>
            <person name="Picq S."/>
            <person name="Vernygora O."/>
            <person name="Keeling C.I."/>
            <person name="Pinkney K."/>
            <person name="Doucet D."/>
            <person name="Wen F."/>
            <person name="Johnston J.S."/>
            <person name="Maaroufi H."/>
            <person name="Boyle B."/>
            <person name="Laroche J."/>
            <person name="Dewar K."/>
            <person name="Juretic N."/>
            <person name="Blackburn G."/>
            <person name="Nisole A."/>
            <person name="Brunet B."/>
            <person name="Brandao M."/>
            <person name="Lumley L."/>
            <person name="Duan J."/>
            <person name="Quan G."/>
            <person name="Lucarotti C.J."/>
            <person name="Roe A.D."/>
            <person name="Sperling F.A.H."/>
            <person name="Levesque R.C."/>
            <person name="Cusson M."/>
        </authorList>
    </citation>
    <scope>NUCLEOTIDE SEQUENCE [LARGE SCALE GENOMIC DNA]</scope>
    <source>
        <strain evidence="1">Glfc:IPQL:Cfum</strain>
    </source>
</reference>
<comment type="caution">
    <text evidence="1">The sequence shown here is derived from an EMBL/GenBank/DDBJ whole genome shotgun (WGS) entry which is preliminary data.</text>
</comment>
<gene>
    <name evidence="1" type="ORF">MSG28_012119</name>
</gene>
<evidence type="ECO:0000313" key="2">
    <source>
        <dbReference type="Proteomes" id="UP001064048"/>
    </source>
</evidence>
<name>A0ACC0KBZ1_CHOFU</name>
<accession>A0ACC0KBZ1</accession>
<evidence type="ECO:0000313" key="1">
    <source>
        <dbReference type="EMBL" id="KAI8433968.1"/>
    </source>
</evidence>